<dbReference type="Proteomes" id="UP001516464">
    <property type="component" value="Unassembled WGS sequence"/>
</dbReference>
<evidence type="ECO:0000256" key="4">
    <source>
        <dbReference type="ARBA" id="ARBA00048336"/>
    </source>
</evidence>
<dbReference type="PANTHER" id="PTHR45619">
    <property type="entry name" value="SERINE/THREONINE-PROTEIN PHOSPHATASE PP2A-RELATED"/>
    <property type="match status" value="1"/>
</dbReference>
<dbReference type="SMART" id="SM00156">
    <property type="entry name" value="PP2Ac"/>
    <property type="match status" value="1"/>
</dbReference>
<accession>A0ABQ7I1A1</accession>
<organism evidence="7 8">
    <name type="scientific">Astathelohania contejeani</name>
    <dbReference type="NCBI Taxonomy" id="164912"/>
    <lineage>
        <taxon>Eukaryota</taxon>
        <taxon>Fungi</taxon>
        <taxon>Fungi incertae sedis</taxon>
        <taxon>Microsporidia</taxon>
        <taxon>Astathelohaniidae</taxon>
        <taxon>Astathelohania</taxon>
    </lineage>
</organism>
<dbReference type="InterPro" id="IPR047129">
    <property type="entry name" value="PPA2-like"/>
</dbReference>
<keyword evidence="8" id="KW-1185">Reference proteome</keyword>
<comment type="similarity">
    <text evidence="5">Belongs to the PPP phosphatase family.</text>
</comment>
<evidence type="ECO:0000256" key="5">
    <source>
        <dbReference type="RuleBase" id="RU004273"/>
    </source>
</evidence>
<protein>
    <recommendedName>
        <fullName evidence="5">Serine/threonine-protein phosphatase</fullName>
        <ecNumber evidence="5">3.1.3.16</ecNumber>
    </recommendedName>
</protein>
<dbReference type="InterPro" id="IPR004843">
    <property type="entry name" value="Calcineurin-like_PHP"/>
</dbReference>
<dbReference type="Pfam" id="PF00149">
    <property type="entry name" value="Metallophos"/>
    <property type="match status" value="1"/>
</dbReference>
<evidence type="ECO:0000256" key="1">
    <source>
        <dbReference type="ARBA" id="ARBA00022723"/>
    </source>
</evidence>
<comment type="catalytic activity">
    <reaction evidence="4 5">
        <text>O-phospho-L-threonyl-[protein] + H2O = L-threonyl-[protein] + phosphate</text>
        <dbReference type="Rhea" id="RHEA:47004"/>
        <dbReference type="Rhea" id="RHEA-COMP:11060"/>
        <dbReference type="Rhea" id="RHEA-COMP:11605"/>
        <dbReference type="ChEBI" id="CHEBI:15377"/>
        <dbReference type="ChEBI" id="CHEBI:30013"/>
        <dbReference type="ChEBI" id="CHEBI:43474"/>
        <dbReference type="ChEBI" id="CHEBI:61977"/>
        <dbReference type="EC" id="3.1.3.16"/>
    </reaction>
</comment>
<gene>
    <name evidence="7" type="primary">SIT4</name>
    <name evidence="7" type="ORF">TCON_0590</name>
</gene>
<dbReference type="InterPro" id="IPR006186">
    <property type="entry name" value="Ser/Thr-sp_prot-phosphatase"/>
</dbReference>
<dbReference type="PRINTS" id="PR00114">
    <property type="entry name" value="STPHPHTASE"/>
</dbReference>
<dbReference type="EMBL" id="SBIQ01000023">
    <property type="protein sequence ID" value="KAF7684222.1"/>
    <property type="molecule type" value="Genomic_DNA"/>
</dbReference>
<evidence type="ECO:0000256" key="3">
    <source>
        <dbReference type="ARBA" id="ARBA00023211"/>
    </source>
</evidence>
<name>A0ABQ7I1A1_9MICR</name>
<evidence type="ECO:0000313" key="7">
    <source>
        <dbReference type="EMBL" id="KAF7684222.1"/>
    </source>
</evidence>
<dbReference type="Gene3D" id="3.60.21.10">
    <property type="match status" value="1"/>
</dbReference>
<dbReference type="EC" id="3.1.3.16" evidence="5"/>
<dbReference type="PROSITE" id="PS00125">
    <property type="entry name" value="SER_THR_PHOSPHATASE"/>
    <property type="match status" value="1"/>
</dbReference>
<keyword evidence="2 5" id="KW-0378">Hydrolase</keyword>
<sequence length="301" mass="34704">MQEYLERIKKGEKLKEQEVKSICEMTIDIIYCEPNILTLSSPITIIGDIHGQFYDLLNIFELNGSPKETKYVFLGDYVDRGYNSIECILLLFIYKLMYPDNITLIRGNHETRSISQVYGFYDEVKKKYGSYELWRVFCDVFDVMCVGAVINGRILCVHGGISPRVVDLNVLRRIDRFSDITLHGSLGDLMWSDPDEAEGFQKSTRGAGSLYGPDVTMKFLELNGLNAIVRSHQLVMEGYKYHFTEKTVVTVWGAPNYCYRCGNKAAMLRLDDDIEITDDKFLVYKHIPQVFDDIQLPSYFH</sequence>
<reference evidence="7 8" key="1">
    <citation type="submission" date="2019-01" db="EMBL/GenBank/DDBJ databases">
        <title>Genomes sequencing and comparative genomics of infectious freshwater microsporidia, Cucumispora dikerogammari and Thelohania contejeani.</title>
        <authorList>
            <person name="Cormier A."/>
            <person name="Giraud I."/>
            <person name="Wattier R."/>
            <person name="Teixeira M."/>
            <person name="Grandjean F."/>
            <person name="Rigaud T."/>
            <person name="Cordaux R."/>
        </authorList>
    </citation>
    <scope>NUCLEOTIDE SEQUENCE [LARGE SCALE GENOMIC DNA]</scope>
    <source>
        <strain evidence="7">T1</strain>
        <tissue evidence="7">Spores</tissue>
    </source>
</reference>
<dbReference type="SUPFAM" id="SSF56300">
    <property type="entry name" value="Metallo-dependent phosphatases"/>
    <property type="match status" value="1"/>
</dbReference>
<evidence type="ECO:0000313" key="8">
    <source>
        <dbReference type="Proteomes" id="UP001516464"/>
    </source>
</evidence>
<dbReference type="InterPro" id="IPR029052">
    <property type="entry name" value="Metallo-depent_PP-like"/>
</dbReference>
<feature type="domain" description="Serine/threonine specific protein phosphatases" evidence="6">
    <location>
        <begin position="105"/>
        <end position="110"/>
    </location>
</feature>
<keyword evidence="1" id="KW-0479">Metal-binding</keyword>
<evidence type="ECO:0000256" key="2">
    <source>
        <dbReference type="ARBA" id="ARBA00022801"/>
    </source>
</evidence>
<keyword evidence="3" id="KW-0464">Manganese</keyword>
<proteinExistence type="inferred from homology"/>
<comment type="caution">
    <text evidence="7">The sequence shown here is derived from an EMBL/GenBank/DDBJ whole genome shotgun (WGS) entry which is preliminary data.</text>
</comment>
<evidence type="ECO:0000259" key="6">
    <source>
        <dbReference type="PROSITE" id="PS00125"/>
    </source>
</evidence>